<evidence type="ECO:0000256" key="6">
    <source>
        <dbReference type="ARBA" id="ARBA00023065"/>
    </source>
</evidence>
<reference evidence="10 11" key="1">
    <citation type="submission" date="2023-08" db="EMBL/GenBank/DDBJ databases">
        <title>Annotated Genome Sequence of Vanrija albida AlHP1.</title>
        <authorList>
            <person name="Herzog R."/>
        </authorList>
    </citation>
    <scope>NUCLEOTIDE SEQUENCE [LARGE SCALE GENOMIC DNA]</scope>
    <source>
        <strain evidence="10 11">AlHP1</strain>
    </source>
</reference>
<feature type="region of interest" description="Disordered" evidence="8">
    <location>
        <begin position="1"/>
        <end position="35"/>
    </location>
</feature>
<comment type="subcellular location">
    <subcellularLocation>
        <location evidence="1">Cell membrane</location>
        <topology evidence="1">Multi-pass membrane protein</topology>
    </subcellularLocation>
</comment>
<protein>
    <submittedName>
        <fullName evidence="10">Uncharacterized protein</fullName>
    </submittedName>
</protein>
<keyword evidence="3" id="KW-1003">Cell membrane</keyword>
<feature type="compositionally biased region" description="Polar residues" evidence="8">
    <location>
        <begin position="1"/>
        <end position="10"/>
    </location>
</feature>
<evidence type="ECO:0000313" key="10">
    <source>
        <dbReference type="EMBL" id="KAL1409209.1"/>
    </source>
</evidence>
<dbReference type="EMBL" id="JBBXJM010000004">
    <property type="protein sequence ID" value="KAL1409209.1"/>
    <property type="molecule type" value="Genomic_DNA"/>
</dbReference>
<keyword evidence="2" id="KW-0813">Transport</keyword>
<dbReference type="GeneID" id="95987085"/>
<feature type="transmembrane region" description="Helical" evidence="9">
    <location>
        <begin position="96"/>
        <end position="118"/>
    </location>
</feature>
<feature type="compositionally biased region" description="Low complexity" evidence="8">
    <location>
        <begin position="334"/>
        <end position="347"/>
    </location>
</feature>
<keyword evidence="6" id="KW-0406">Ion transport</keyword>
<evidence type="ECO:0000256" key="1">
    <source>
        <dbReference type="ARBA" id="ARBA00004651"/>
    </source>
</evidence>
<keyword evidence="11" id="KW-1185">Reference proteome</keyword>
<evidence type="ECO:0000256" key="9">
    <source>
        <dbReference type="SAM" id="Phobius"/>
    </source>
</evidence>
<sequence length="535" mass="57047">MPASTSSPPSETDPLLGDRSHDGTSEHSDHDHADCDDHFISGAEHELAAVEKGQTSAWGYLGRAFTATALFQIWPSLLILGVWAAVVVLVNKRTSWAFHFPNTMLTVLGIMLGLAINYRVSTAYATYQAGRRHWSKITLGARNWARVVWLHCPESVQHVDWAPPDDAAKAADQARGMLEKKTMVTMALAFAVGTKHHLRHEHGIYYEDLYYLKKPVLHKAENPGLHTPPSWLKRVSKKILQDGLKGTSSSRKKAELGVLDLIAAATVAFLRTICCVKHGDSADPEVGAQSVDGGGHGAAVAAGAAVATAAVVKGKKAKKDKAKPAPAGTPPAAPTNGAASGKAGSKGTQQAPPRAHTNVPLEITLFMSSYVAALQARGVKPNNTTSQLFTALSALSSALADLEGMASTPMPWSYATHLGEVTWIYCLLLPFQLYDSGFGWLTVAGTVISTYLIMGYAAIAAEIENPFGYEMNDLNLGHYTRAIAHELDEVTAWVPASPDAMVFVNANHVFGPAGPGADELASEGVDGLRKRLGAH</sequence>
<dbReference type="Pfam" id="PF25539">
    <property type="entry name" value="Bestrophin_2"/>
    <property type="match status" value="2"/>
</dbReference>
<dbReference type="InterPro" id="IPR044669">
    <property type="entry name" value="YneE/VCCN1/2-like"/>
</dbReference>
<feature type="region of interest" description="Disordered" evidence="8">
    <location>
        <begin position="315"/>
        <end position="354"/>
    </location>
</feature>
<evidence type="ECO:0000256" key="5">
    <source>
        <dbReference type="ARBA" id="ARBA00022989"/>
    </source>
</evidence>
<keyword evidence="7 9" id="KW-0472">Membrane</keyword>
<dbReference type="RefSeq" id="XP_069209153.1">
    <property type="nucleotide sequence ID" value="XM_069354511.1"/>
</dbReference>
<keyword evidence="5 9" id="KW-1133">Transmembrane helix</keyword>
<organism evidence="10 11">
    <name type="scientific">Vanrija albida</name>
    <dbReference type="NCBI Taxonomy" id="181172"/>
    <lineage>
        <taxon>Eukaryota</taxon>
        <taxon>Fungi</taxon>
        <taxon>Dikarya</taxon>
        <taxon>Basidiomycota</taxon>
        <taxon>Agaricomycotina</taxon>
        <taxon>Tremellomycetes</taxon>
        <taxon>Trichosporonales</taxon>
        <taxon>Trichosporonaceae</taxon>
        <taxon>Vanrija</taxon>
    </lineage>
</organism>
<evidence type="ECO:0000256" key="3">
    <source>
        <dbReference type="ARBA" id="ARBA00022475"/>
    </source>
</evidence>
<feature type="transmembrane region" description="Helical" evidence="9">
    <location>
        <begin position="440"/>
        <end position="461"/>
    </location>
</feature>
<accession>A0ABR3Q398</accession>
<feature type="transmembrane region" description="Helical" evidence="9">
    <location>
        <begin position="69"/>
        <end position="90"/>
    </location>
</feature>
<evidence type="ECO:0000256" key="8">
    <source>
        <dbReference type="SAM" id="MobiDB-lite"/>
    </source>
</evidence>
<keyword evidence="4 9" id="KW-0812">Transmembrane</keyword>
<feature type="compositionally biased region" description="Basic and acidic residues" evidence="8">
    <location>
        <begin position="16"/>
        <end position="35"/>
    </location>
</feature>
<dbReference type="PANTHER" id="PTHR33281:SF19">
    <property type="entry name" value="VOLTAGE-DEPENDENT ANION CHANNEL-FORMING PROTEIN YNEE"/>
    <property type="match status" value="1"/>
</dbReference>
<evidence type="ECO:0000256" key="2">
    <source>
        <dbReference type="ARBA" id="ARBA00022448"/>
    </source>
</evidence>
<dbReference type="PANTHER" id="PTHR33281">
    <property type="entry name" value="UPF0187 PROTEIN YNEE"/>
    <property type="match status" value="1"/>
</dbReference>
<dbReference type="Proteomes" id="UP001565368">
    <property type="component" value="Unassembled WGS sequence"/>
</dbReference>
<evidence type="ECO:0000256" key="7">
    <source>
        <dbReference type="ARBA" id="ARBA00023136"/>
    </source>
</evidence>
<evidence type="ECO:0000313" key="11">
    <source>
        <dbReference type="Proteomes" id="UP001565368"/>
    </source>
</evidence>
<comment type="caution">
    <text evidence="10">The sequence shown here is derived from an EMBL/GenBank/DDBJ whole genome shotgun (WGS) entry which is preliminary data.</text>
</comment>
<proteinExistence type="predicted"/>
<name>A0ABR3Q398_9TREE</name>
<evidence type="ECO:0000256" key="4">
    <source>
        <dbReference type="ARBA" id="ARBA00022692"/>
    </source>
</evidence>
<gene>
    <name evidence="10" type="ORF">Q8F55_006042</name>
</gene>